<feature type="region of interest" description="Disordered" evidence="1">
    <location>
        <begin position="1"/>
        <end position="24"/>
    </location>
</feature>
<reference evidence="2 3" key="1">
    <citation type="submission" date="2023-02" db="EMBL/GenBank/DDBJ databases">
        <title>LHISI_Scaffold_Assembly.</title>
        <authorList>
            <person name="Stuart O.P."/>
            <person name="Cleave R."/>
            <person name="Magrath M.J.L."/>
            <person name="Mikheyev A.S."/>
        </authorList>
    </citation>
    <scope>NUCLEOTIDE SEQUENCE [LARGE SCALE GENOMIC DNA]</scope>
    <source>
        <strain evidence="2">Daus_M_001</strain>
        <tissue evidence="2">Leg muscle</tissue>
    </source>
</reference>
<dbReference type="EMBL" id="JARBHB010000001">
    <property type="protein sequence ID" value="KAJ8896557.1"/>
    <property type="molecule type" value="Genomic_DNA"/>
</dbReference>
<feature type="region of interest" description="Disordered" evidence="1">
    <location>
        <begin position="424"/>
        <end position="445"/>
    </location>
</feature>
<gene>
    <name evidence="2" type="ORF">PR048_001901</name>
</gene>
<sequence>MEQCRNERAGETGDPRHNPPTSGNVLTILTCQNPGVTQPGIEPELIILFGSTKQEQEATDIKQVDFRSAHLIVNSLYTAHPFANRPWEDLELTLCLIQYYVSGARVPNVWAATRKDPGSIPRPAILIAVFRGFPKTLQGEFCDGSQTKAMTDSFPILPPIPLPCATCTVPNDLAVDETCAGSLIETPANTVSRHTYERRRSQLSFQDIPPPRAIKALLSLEITSKVGLHLDRQCSTDLTNMDFFLWSYINSLVYEIPMDSEITPIEQNTSCCRSHSDCSRCSSNDWRKCAPLSNPSPTSAHPTSPSSAALLTPDEQLRRPLSACSVEHRAAVPRPVHHQLPHLLRHRRPGVIVALVVQVEGRYTVPGDFHLRQAIRAHVHFQVRLPRRCVAPHGLAHAPPVAGLDAVPLRSRVGVVEGVPRRGSTPTCLPLRPSTSPAGRTARRCSPVPPAAVPRSHILCEVPGAQDLPQRVLLVGICTGHVVRVQSWSLPPGHVRGVPCTSAAAYFLGELVAGVERCLVACIEADVDERHAVLAELEDYMQVLVLASSCLEYRCAASTCPCWQILRVLSFPPPLVKALAILHAALDLLMSADREVPLCTVVRGELFTLREIGRHFQMRSGIELAIPLSPCDPLANATSSTPVETDSCRDRLLLRPTPVEIDSCRDRLLSTLTPWSDYSPPPIEIVSLHCGITPGFSHVGIVRVDADCLRAFSGISHFPRLSILALLHAYVTSPSSSLKTSMLSAAQISPPPI</sequence>
<protein>
    <submittedName>
        <fullName evidence="2">Uncharacterized protein</fullName>
    </submittedName>
</protein>
<feature type="compositionally biased region" description="Basic and acidic residues" evidence="1">
    <location>
        <begin position="1"/>
        <end position="17"/>
    </location>
</feature>
<evidence type="ECO:0000313" key="3">
    <source>
        <dbReference type="Proteomes" id="UP001159363"/>
    </source>
</evidence>
<name>A0ABQ9IJC9_9NEOP</name>
<accession>A0ABQ9IJC9</accession>
<evidence type="ECO:0000256" key="1">
    <source>
        <dbReference type="SAM" id="MobiDB-lite"/>
    </source>
</evidence>
<comment type="caution">
    <text evidence="2">The sequence shown here is derived from an EMBL/GenBank/DDBJ whole genome shotgun (WGS) entry which is preliminary data.</text>
</comment>
<keyword evidence="3" id="KW-1185">Reference proteome</keyword>
<proteinExistence type="predicted"/>
<organism evidence="2 3">
    <name type="scientific">Dryococelus australis</name>
    <dbReference type="NCBI Taxonomy" id="614101"/>
    <lineage>
        <taxon>Eukaryota</taxon>
        <taxon>Metazoa</taxon>
        <taxon>Ecdysozoa</taxon>
        <taxon>Arthropoda</taxon>
        <taxon>Hexapoda</taxon>
        <taxon>Insecta</taxon>
        <taxon>Pterygota</taxon>
        <taxon>Neoptera</taxon>
        <taxon>Polyneoptera</taxon>
        <taxon>Phasmatodea</taxon>
        <taxon>Verophasmatodea</taxon>
        <taxon>Anareolatae</taxon>
        <taxon>Phasmatidae</taxon>
        <taxon>Eurycanthinae</taxon>
        <taxon>Dryococelus</taxon>
    </lineage>
</organism>
<dbReference type="Proteomes" id="UP001159363">
    <property type="component" value="Chromosome 1"/>
</dbReference>
<evidence type="ECO:0000313" key="2">
    <source>
        <dbReference type="EMBL" id="KAJ8896557.1"/>
    </source>
</evidence>